<dbReference type="GO" id="GO:0046872">
    <property type="term" value="F:metal ion binding"/>
    <property type="evidence" value="ECO:0007669"/>
    <property type="project" value="UniProtKB-KW"/>
</dbReference>
<dbReference type="RefSeq" id="WP_204908444.1">
    <property type="nucleotide sequence ID" value="NZ_JACJLV010000010.1"/>
</dbReference>
<protein>
    <submittedName>
        <fullName evidence="5">Hemerythrin family protein</fullName>
    </submittedName>
</protein>
<evidence type="ECO:0000256" key="3">
    <source>
        <dbReference type="ARBA" id="ARBA00023004"/>
    </source>
</evidence>
<accession>A0A938WZ92</accession>
<dbReference type="AlphaFoldDB" id="A0A938WZ92"/>
<dbReference type="InterPro" id="IPR012827">
    <property type="entry name" value="Hemerythrin_metal-bd"/>
</dbReference>
<evidence type="ECO:0000256" key="1">
    <source>
        <dbReference type="ARBA" id="ARBA00010587"/>
    </source>
</evidence>
<evidence type="ECO:0000259" key="4">
    <source>
        <dbReference type="Pfam" id="PF01814"/>
    </source>
</evidence>
<gene>
    <name evidence="5" type="ORF">H6A13_04630</name>
</gene>
<evidence type="ECO:0000256" key="2">
    <source>
        <dbReference type="ARBA" id="ARBA00022723"/>
    </source>
</evidence>
<keyword evidence="2" id="KW-0479">Metal-binding</keyword>
<dbReference type="InterPro" id="IPR035938">
    <property type="entry name" value="Hemerythrin-like_sf"/>
</dbReference>
<feature type="domain" description="Hemerythrin-like" evidence="4">
    <location>
        <begin position="12"/>
        <end position="122"/>
    </location>
</feature>
<keyword evidence="6" id="KW-1185">Reference proteome</keyword>
<dbReference type="EMBL" id="JACJLV010000010">
    <property type="protein sequence ID" value="MBM6826396.1"/>
    <property type="molecule type" value="Genomic_DNA"/>
</dbReference>
<dbReference type="PANTHER" id="PTHR37164">
    <property type="entry name" value="BACTERIOHEMERYTHRIN"/>
    <property type="match status" value="1"/>
</dbReference>
<comment type="similarity">
    <text evidence="1">Belongs to the hemerythrin family.</text>
</comment>
<reference evidence="5" key="1">
    <citation type="submission" date="2020-08" db="EMBL/GenBank/DDBJ databases">
        <authorList>
            <person name="Cejkova D."/>
            <person name="Kubasova T."/>
            <person name="Jahodarova E."/>
            <person name="Rychlik I."/>
        </authorList>
    </citation>
    <scope>NUCLEOTIDE SEQUENCE</scope>
    <source>
        <strain evidence="5">An420c</strain>
    </source>
</reference>
<evidence type="ECO:0000313" key="6">
    <source>
        <dbReference type="Proteomes" id="UP000713880"/>
    </source>
</evidence>
<sequence>MYAEFTDNLVTGNEMIDSQHKELIDRMNKLLESCEQSNDKAVAVKTLDYLADYTDFHFSAEEQLQREIEYPGFAKHREQHEAFRQTIKELDEMLEEEEGPSNAFVQKVQENIVDWFYTHIQGFDRSVAEYKNMRESNERL</sequence>
<dbReference type="Gene3D" id="1.20.120.50">
    <property type="entry name" value="Hemerythrin-like"/>
    <property type="match status" value="1"/>
</dbReference>
<dbReference type="InterPro" id="IPR050669">
    <property type="entry name" value="Hemerythrin"/>
</dbReference>
<dbReference type="PANTHER" id="PTHR37164:SF1">
    <property type="entry name" value="BACTERIOHEMERYTHRIN"/>
    <property type="match status" value="1"/>
</dbReference>
<keyword evidence="3" id="KW-0408">Iron</keyword>
<dbReference type="InterPro" id="IPR012312">
    <property type="entry name" value="Hemerythrin-like"/>
</dbReference>
<organism evidence="5 6">
    <name type="scientific">Mordavella massiliensis</name>
    <dbReference type="NCBI Taxonomy" id="1871024"/>
    <lineage>
        <taxon>Bacteria</taxon>
        <taxon>Bacillati</taxon>
        <taxon>Bacillota</taxon>
        <taxon>Clostridia</taxon>
        <taxon>Eubacteriales</taxon>
        <taxon>Clostridiaceae</taxon>
        <taxon>Mordavella</taxon>
    </lineage>
</organism>
<dbReference type="NCBIfam" id="NF033749">
    <property type="entry name" value="bact_hemeryth"/>
    <property type="match status" value="1"/>
</dbReference>
<dbReference type="CDD" id="cd12107">
    <property type="entry name" value="Hemerythrin"/>
    <property type="match status" value="1"/>
</dbReference>
<dbReference type="SUPFAM" id="SSF47188">
    <property type="entry name" value="Hemerythrin-like"/>
    <property type="match status" value="1"/>
</dbReference>
<dbReference type="NCBIfam" id="TIGR02481">
    <property type="entry name" value="hemeryth_dom"/>
    <property type="match status" value="1"/>
</dbReference>
<comment type="caution">
    <text evidence="5">The sequence shown here is derived from an EMBL/GenBank/DDBJ whole genome shotgun (WGS) entry which is preliminary data.</text>
</comment>
<name>A0A938WZ92_9CLOT</name>
<dbReference type="Pfam" id="PF01814">
    <property type="entry name" value="Hemerythrin"/>
    <property type="match status" value="1"/>
</dbReference>
<dbReference type="Proteomes" id="UP000713880">
    <property type="component" value="Unassembled WGS sequence"/>
</dbReference>
<reference evidence="5" key="2">
    <citation type="journal article" date="2021" name="Sci. Rep.">
        <title>The distribution of antibiotic resistance genes in chicken gut microbiota commensals.</title>
        <authorList>
            <person name="Juricova H."/>
            <person name="Matiasovicova J."/>
            <person name="Kubasova T."/>
            <person name="Cejkova D."/>
            <person name="Rychlik I."/>
        </authorList>
    </citation>
    <scope>NUCLEOTIDE SEQUENCE</scope>
    <source>
        <strain evidence="5">An420c</strain>
    </source>
</reference>
<evidence type="ECO:0000313" key="5">
    <source>
        <dbReference type="EMBL" id="MBM6826396.1"/>
    </source>
</evidence>
<proteinExistence type="inferred from homology"/>